<proteinExistence type="predicted"/>
<feature type="compositionally biased region" description="Low complexity" evidence="2">
    <location>
        <begin position="276"/>
        <end position="293"/>
    </location>
</feature>
<dbReference type="Proteomes" id="UP000093861">
    <property type="component" value="Unassembled WGS sequence"/>
</dbReference>
<feature type="region of interest" description="Disordered" evidence="2">
    <location>
        <begin position="276"/>
        <end position="314"/>
    </location>
</feature>
<dbReference type="RefSeq" id="WP_064953615.1">
    <property type="nucleotide sequence ID" value="NZ_LZJS01000133.1"/>
</dbReference>
<name>A0A1A2RV81_9MYCO</name>
<dbReference type="Gene3D" id="3.40.1000.10">
    <property type="entry name" value="Mog1/PsbP, alpha/beta/alpha sandwich"/>
    <property type="match status" value="1"/>
</dbReference>
<evidence type="ECO:0008006" key="5">
    <source>
        <dbReference type="Google" id="ProtNLM"/>
    </source>
</evidence>
<protein>
    <recommendedName>
        <fullName evidence="5">Proline-rich 28 kDa antigen</fullName>
    </recommendedName>
</protein>
<feature type="compositionally biased region" description="Low complexity" evidence="2">
    <location>
        <begin position="74"/>
        <end position="86"/>
    </location>
</feature>
<evidence type="ECO:0000313" key="4">
    <source>
        <dbReference type="Proteomes" id="UP000093861"/>
    </source>
</evidence>
<evidence type="ECO:0000256" key="1">
    <source>
        <dbReference type="ARBA" id="ARBA00022729"/>
    </source>
</evidence>
<comment type="caution">
    <text evidence="3">The sequence shown here is derived from an EMBL/GenBank/DDBJ whole genome shotgun (WGS) entry which is preliminary data.</text>
</comment>
<sequence>MIEIVPVHRALLGGMVAGLIGLAVVAGGTASADPVPPAPAPVPAVPATAPQNLGPELVPPSRYLAAPPAGNQIAPPATATAPGTAAPAAITPPAPAPAPAPATSGTIREFLQSKGVKLEAQKPQDFKALDITLPVPARWTQVPDPNVPDAFAVIADRHGSSIYSSNAQVVVYKLVGAFDPKEAITHGYVDSQKLPAWQPTNAAMADFGGFPSSIVEGTYRDGDLTLNTSRRHVIATSGHDKYLVSLSVTTDRAVSVADAPATDAIVNGFRVSAPGATAPAPAQASAASPVGLPAQPPAAAPVAPAAPAPAVAPVSPAAPAPVAAPIAPVAPAPAVAPVAPVAPAPGAAPLVPLAQTSPAAPVGLPAQAPVTNPQRTPSLLAMVPGLPPLPNFSFLQH</sequence>
<evidence type="ECO:0000313" key="3">
    <source>
        <dbReference type="EMBL" id="OBH55888.1"/>
    </source>
</evidence>
<dbReference type="AlphaFoldDB" id="A0A1A2RV81"/>
<evidence type="ECO:0000256" key="2">
    <source>
        <dbReference type="SAM" id="MobiDB-lite"/>
    </source>
</evidence>
<organism evidence="3 4">
    <name type="scientific">Mycobacterium colombiense</name>
    <dbReference type="NCBI Taxonomy" id="339268"/>
    <lineage>
        <taxon>Bacteria</taxon>
        <taxon>Bacillati</taxon>
        <taxon>Actinomycetota</taxon>
        <taxon>Actinomycetes</taxon>
        <taxon>Mycobacteriales</taxon>
        <taxon>Mycobacteriaceae</taxon>
        <taxon>Mycobacterium</taxon>
        <taxon>Mycobacterium avium complex (MAC)</taxon>
    </lineage>
</organism>
<feature type="region of interest" description="Disordered" evidence="2">
    <location>
        <begin position="67"/>
        <end position="86"/>
    </location>
</feature>
<dbReference type="InterPro" id="IPR019674">
    <property type="entry name" value="Lipoprotein_LpqN/LpqT-like"/>
</dbReference>
<feature type="compositionally biased region" description="Pro residues" evidence="2">
    <location>
        <begin position="294"/>
        <end position="307"/>
    </location>
</feature>
<dbReference type="EMBL" id="LZJS01000133">
    <property type="protein sequence ID" value="OBH55888.1"/>
    <property type="molecule type" value="Genomic_DNA"/>
</dbReference>
<gene>
    <name evidence="3" type="ORF">A5685_09960</name>
</gene>
<accession>A0A1A2RV81</accession>
<reference evidence="3 4" key="1">
    <citation type="submission" date="2016-06" db="EMBL/GenBank/DDBJ databases">
        <authorList>
            <person name="Kjaerup R.B."/>
            <person name="Dalgaard T.S."/>
            <person name="Juul-Madsen H.R."/>
        </authorList>
    </citation>
    <scope>NUCLEOTIDE SEQUENCE [LARGE SCALE GENOMIC DNA]</scope>
    <source>
        <strain evidence="3 4">E2464</strain>
    </source>
</reference>
<dbReference type="Pfam" id="PF10738">
    <property type="entry name" value="Lpp-LpqN"/>
    <property type="match status" value="1"/>
</dbReference>
<keyword evidence="1" id="KW-0732">Signal</keyword>